<dbReference type="EMBL" id="JARUXG010000015">
    <property type="protein sequence ID" value="MDG6782997.1"/>
    <property type="molecule type" value="Genomic_DNA"/>
</dbReference>
<proteinExistence type="predicted"/>
<comment type="caution">
    <text evidence="1">The sequence shown here is derived from an EMBL/GenBank/DDBJ whole genome shotgun (WGS) entry which is preliminary data.</text>
</comment>
<name>A0AAW6RG53_GORRU</name>
<keyword evidence="1" id="KW-0614">Plasmid</keyword>
<reference evidence="1" key="1">
    <citation type="submission" date="2023-04" db="EMBL/GenBank/DDBJ databases">
        <title>Characterization and analysis of the complete genome of Gordonia rubripertincta 112, the degrader of aromatic and aliphatic compounds.</title>
        <authorList>
            <person name="Frantsuzova E."/>
            <person name="Bogun A."/>
            <person name="Delegan Y."/>
        </authorList>
    </citation>
    <scope>NUCLEOTIDE SEQUENCE</scope>
    <source>
        <strain evidence="1">112</strain>
        <plasmid evidence="1">p1517_part_1</plasmid>
    </source>
</reference>
<sequence length="52" mass="5883">MTEQHNVRIRPSVKARAVRAVGKLRYETGNKDVSLQSITDAALDEYLRKHGC</sequence>
<geneLocation type="plasmid" evidence="1">
    <name>p1517_part_1</name>
</geneLocation>
<dbReference type="RefSeq" id="WP_239403873.1">
    <property type="nucleotide sequence ID" value="NZ_CP178555.1"/>
</dbReference>
<protein>
    <submittedName>
        <fullName evidence="1">Uncharacterized protein</fullName>
    </submittedName>
</protein>
<dbReference type="AlphaFoldDB" id="A0AAW6RG53"/>
<accession>A0AAW6RG53</accession>
<evidence type="ECO:0000313" key="1">
    <source>
        <dbReference type="EMBL" id="MDG6782997.1"/>
    </source>
</evidence>
<gene>
    <name evidence="1" type="ORF">QBL07_19450</name>
</gene>
<organism evidence="1">
    <name type="scientific">Gordonia rubripertincta</name>
    <name type="common">Rhodococcus corallinus</name>
    <dbReference type="NCBI Taxonomy" id="36822"/>
    <lineage>
        <taxon>Bacteria</taxon>
        <taxon>Bacillati</taxon>
        <taxon>Actinomycetota</taxon>
        <taxon>Actinomycetes</taxon>
        <taxon>Mycobacteriales</taxon>
        <taxon>Gordoniaceae</taxon>
        <taxon>Gordonia</taxon>
    </lineage>
</organism>